<organism evidence="2">
    <name type="scientific">Staphylococcus saprophyticus</name>
    <dbReference type="NCBI Taxonomy" id="29385"/>
    <lineage>
        <taxon>Bacteria</taxon>
        <taxon>Bacillati</taxon>
        <taxon>Bacillota</taxon>
        <taxon>Bacilli</taxon>
        <taxon>Bacillales</taxon>
        <taxon>Staphylococcaceae</taxon>
        <taxon>Staphylococcus</taxon>
    </lineage>
</organism>
<gene>
    <name evidence="2" type="primary">ORF_o17</name>
</gene>
<evidence type="ECO:0000313" key="2">
    <source>
        <dbReference type="EMBL" id="CEO43720.1"/>
    </source>
</evidence>
<dbReference type="AlphaFoldDB" id="A0A1L7RSJ3"/>
<sequence>MSFSSGKHFNPSHPCRGGTTKSLLENLISVPLPEIKH</sequence>
<proteinExistence type="predicted"/>
<protein>
    <submittedName>
        <fullName evidence="2">Uncharacterized protein</fullName>
    </submittedName>
</protein>
<feature type="region of interest" description="Disordered" evidence="1">
    <location>
        <begin position="1"/>
        <end position="20"/>
    </location>
</feature>
<accession>A0A1L7RSJ3</accession>
<evidence type="ECO:0000256" key="1">
    <source>
        <dbReference type="SAM" id="MobiDB-lite"/>
    </source>
</evidence>
<reference evidence="2" key="1">
    <citation type="submission" date="2015-01" db="EMBL/GenBank/DDBJ databases">
        <title>Novel erm(44)-related macrolide-lincosamide-streptogramin B resistance gene in Staphylococcus saprophyticus.</title>
        <authorList>
            <person name="Wendlandt S."/>
            <person name="Hess S."/>
            <person name="Li J."/>
            <person name="Kadlec K."/>
            <person name="Wang Y."/>
            <person name="Fessler A.T."/>
            <person name="Schwarz S."/>
            <person name="Gallert C."/>
        </authorList>
    </citation>
    <scope>NUCLEOTIDE SEQUENCE</scope>
    <source>
        <strain evidence="2">Ab-7</strain>
    </source>
</reference>
<name>A0A1L7RSJ3_STASA</name>
<dbReference type="EMBL" id="LN795824">
    <property type="protein sequence ID" value="CEO43720.1"/>
    <property type="molecule type" value="Genomic_DNA"/>
</dbReference>